<protein>
    <recommendedName>
        <fullName evidence="1">T6SS Phospholipase effector Tle1-like catalytic domain-containing protein</fullName>
    </recommendedName>
</protein>
<dbReference type="Pfam" id="PF09994">
    <property type="entry name" value="T6SS_Tle1-like_cat"/>
    <property type="match status" value="1"/>
</dbReference>
<proteinExistence type="predicted"/>
<feature type="domain" description="T6SS Phospholipase effector Tle1-like catalytic" evidence="1">
    <location>
        <begin position="29"/>
        <end position="309"/>
    </location>
</feature>
<evidence type="ECO:0000259" key="1">
    <source>
        <dbReference type="Pfam" id="PF09994"/>
    </source>
</evidence>
<sequence length="490" mass="55206">MSHAYNAPAPIPHAQFADPMKMVGGRVKKRVIVCCDGTWQDGIVVKERWKYTNILRLSRTINHEDSRQQPVIPQIVFYQSGIGSENNFYSEYIQGPTGASLAEKVQEGYGFISQNYQPGDEIFLFGFSRGAYTARMIAAFIGAIGVLDRQDMDHFAQVFIDFQKRGKSKDKAEIAQLDANLAPWTAHDSPGKKRADSDKDTFSVKCIGVFDTVGNLGLPEELTMGSQKMTKIFGFSDKLLGEHIEYAFHALALNETRADFNCAKFEQTEGGRRKNQVLKQCWFAGSHADIGGGWEDHDLSDLTLMWMIANISNLLSVDYTYLSTLPQPCYPWGEQPPHDPRTGVFSLTETITRQLLTSTDDVTHETIHPSALRQKQILPQLKANVDNNPALVTELLPFEQEVKEQWPYVPGKNPPRDIKTEENSDDMNKSFMGMAIQQGTQLVQHTLRELTHTEIMKDASGSPVYEKNCLARHADETPFGKYLSEWTDRN</sequence>
<accession>A0A0C3FZ37</accession>
<reference evidence="3" key="2">
    <citation type="submission" date="2015-01" db="EMBL/GenBank/DDBJ databases">
        <title>Evolutionary Origins and Diversification of the Mycorrhizal Mutualists.</title>
        <authorList>
            <consortium name="DOE Joint Genome Institute"/>
            <consortium name="Mycorrhizal Genomics Consortium"/>
            <person name="Kohler A."/>
            <person name="Kuo A."/>
            <person name="Nagy L.G."/>
            <person name="Floudas D."/>
            <person name="Copeland A."/>
            <person name="Barry K.W."/>
            <person name="Cichocki N."/>
            <person name="Veneault-Fourrey C."/>
            <person name="LaButti K."/>
            <person name="Lindquist E.A."/>
            <person name="Lipzen A."/>
            <person name="Lundell T."/>
            <person name="Morin E."/>
            <person name="Murat C."/>
            <person name="Riley R."/>
            <person name="Ohm R."/>
            <person name="Sun H."/>
            <person name="Tunlid A."/>
            <person name="Henrissat B."/>
            <person name="Grigoriev I.V."/>
            <person name="Hibbett D.S."/>
            <person name="Martin F."/>
        </authorList>
    </citation>
    <scope>NUCLEOTIDE SEQUENCE [LARGE SCALE GENOMIC DNA]</scope>
    <source>
        <strain evidence="3">F 1598</strain>
    </source>
</reference>
<name>A0A0C3FZ37_PILCF</name>
<dbReference type="EMBL" id="KN832986">
    <property type="protein sequence ID" value="KIM84974.1"/>
    <property type="molecule type" value="Genomic_DNA"/>
</dbReference>
<dbReference type="AlphaFoldDB" id="A0A0C3FZ37"/>
<keyword evidence="3" id="KW-1185">Reference proteome</keyword>
<reference evidence="2 3" key="1">
    <citation type="submission" date="2014-04" db="EMBL/GenBank/DDBJ databases">
        <authorList>
            <consortium name="DOE Joint Genome Institute"/>
            <person name="Kuo A."/>
            <person name="Tarkka M."/>
            <person name="Buscot F."/>
            <person name="Kohler A."/>
            <person name="Nagy L.G."/>
            <person name="Floudas D."/>
            <person name="Copeland A."/>
            <person name="Barry K.W."/>
            <person name="Cichocki N."/>
            <person name="Veneault-Fourrey C."/>
            <person name="LaButti K."/>
            <person name="Lindquist E.A."/>
            <person name="Lipzen A."/>
            <person name="Lundell T."/>
            <person name="Morin E."/>
            <person name="Murat C."/>
            <person name="Sun H."/>
            <person name="Tunlid A."/>
            <person name="Henrissat B."/>
            <person name="Grigoriev I.V."/>
            <person name="Hibbett D.S."/>
            <person name="Martin F."/>
            <person name="Nordberg H.P."/>
            <person name="Cantor M.N."/>
            <person name="Hua S.X."/>
        </authorList>
    </citation>
    <scope>NUCLEOTIDE SEQUENCE [LARGE SCALE GENOMIC DNA]</scope>
    <source>
        <strain evidence="2 3">F 1598</strain>
    </source>
</reference>
<dbReference type="STRING" id="765440.A0A0C3FZ37"/>
<evidence type="ECO:0000313" key="2">
    <source>
        <dbReference type="EMBL" id="KIM84974.1"/>
    </source>
</evidence>
<dbReference type="Proteomes" id="UP000054166">
    <property type="component" value="Unassembled WGS sequence"/>
</dbReference>
<organism evidence="2 3">
    <name type="scientific">Piloderma croceum (strain F 1598)</name>
    <dbReference type="NCBI Taxonomy" id="765440"/>
    <lineage>
        <taxon>Eukaryota</taxon>
        <taxon>Fungi</taxon>
        <taxon>Dikarya</taxon>
        <taxon>Basidiomycota</taxon>
        <taxon>Agaricomycotina</taxon>
        <taxon>Agaricomycetes</taxon>
        <taxon>Agaricomycetidae</taxon>
        <taxon>Atheliales</taxon>
        <taxon>Atheliaceae</taxon>
        <taxon>Piloderma</taxon>
    </lineage>
</organism>
<gene>
    <name evidence="2" type="ORF">PILCRDRAFT_817818</name>
</gene>
<dbReference type="InParanoid" id="A0A0C3FZ37"/>
<dbReference type="HOGENOM" id="CLU_005049_3_1_1"/>
<dbReference type="PANTHER" id="PTHR33840">
    <property type="match status" value="1"/>
</dbReference>
<dbReference type="OrthoDB" id="3057168at2759"/>
<dbReference type="InterPro" id="IPR018712">
    <property type="entry name" value="Tle1-like_cat"/>
</dbReference>
<dbReference type="PANTHER" id="PTHR33840:SF1">
    <property type="entry name" value="TLE1 PHOSPHOLIPASE DOMAIN-CONTAINING PROTEIN"/>
    <property type="match status" value="1"/>
</dbReference>
<evidence type="ECO:0000313" key="3">
    <source>
        <dbReference type="Proteomes" id="UP000054166"/>
    </source>
</evidence>